<evidence type="ECO:0000256" key="8">
    <source>
        <dbReference type="ARBA" id="ARBA00023319"/>
    </source>
</evidence>
<dbReference type="InterPro" id="IPR013098">
    <property type="entry name" value="Ig_I-set"/>
</dbReference>
<keyword evidence="8" id="KW-0393">Immunoglobulin domain</keyword>
<name>A0AAW1KUL7_POPJA</name>
<protein>
    <submittedName>
        <fullName evidence="11">Immunoglobulin I-set domain</fullName>
    </submittedName>
</protein>
<feature type="domain" description="Ig-like" evidence="10">
    <location>
        <begin position="21"/>
        <end position="106"/>
    </location>
</feature>
<keyword evidence="12" id="KW-1185">Reference proteome</keyword>
<dbReference type="AlphaFoldDB" id="A0AAW1KUL7"/>
<evidence type="ECO:0000259" key="10">
    <source>
        <dbReference type="PROSITE" id="PS50835"/>
    </source>
</evidence>
<dbReference type="SMART" id="SM00409">
    <property type="entry name" value="IG"/>
    <property type="match status" value="3"/>
</dbReference>
<dbReference type="GO" id="GO:0043005">
    <property type="term" value="C:neuron projection"/>
    <property type="evidence" value="ECO:0007669"/>
    <property type="project" value="TreeGrafter"/>
</dbReference>
<feature type="chain" id="PRO_5043889619" evidence="9">
    <location>
        <begin position="19"/>
        <end position="414"/>
    </location>
</feature>
<dbReference type="SUPFAM" id="SSF48726">
    <property type="entry name" value="Immunoglobulin"/>
    <property type="match status" value="3"/>
</dbReference>
<dbReference type="PANTHER" id="PTHR12231">
    <property type="entry name" value="CTX-RELATED TYPE I TRANSMEMBRANE PROTEIN"/>
    <property type="match status" value="1"/>
</dbReference>
<reference evidence="11 12" key="1">
    <citation type="journal article" date="2024" name="BMC Genomics">
        <title>De novo assembly and annotation of Popillia japonica's genome with initial clues to its potential as an invasive pest.</title>
        <authorList>
            <person name="Cucini C."/>
            <person name="Boschi S."/>
            <person name="Funari R."/>
            <person name="Cardaioli E."/>
            <person name="Iannotti N."/>
            <person name="Marturano G."/>
            <person name="Paoli F."/>
            <person name="Bruttini M."/>
            <person name="Carapelli A."/>
            <person name="Frati F."/>
            <person name="Nardi F."/>
        </authorList>
    </citation>
    <scope>NUCLEOTIDE SEQUENCE [LARGE SCALE GENOMIC DNA]</scope>
    <source>
        <strain evidence="11">DMR45628</strain>
    </source>
</reference>
<evidence type="ECO:0000256" key="6">
    <source>
        <dbReference type="ARBA" id="ARBA00023157"/>
    </source>
</evidence>
<evidence type="ECO:0000313" key="12">
    <source>
        <dbReference type="Proteomes" id="UP001458880"/>
    </source>
</evidence>
<dbReference type="InterPro" id="IPR013783">
    <property type="entry name" value="Ig-like_fold"/>
</dbReference>
<keyword evidence="5" id="KW-0472">Membrane</keyword>
<dbReference type="GO" id="GO:0005886">
    <property type="term" value="C:plasma membrane"/>
    <property type="evidence" value="ECO:0007669"/>
    <property type="project" value="UniProtKB-SubCell"/>
</dbReference>
<dbReference type="PANTHER" id="PTHR12231:SF255">
    <property type="entry name" value="DPR-INTERACTING PROTEIN ALPHA, ISOFORM A"/>
    <property type="match status" value="1"/>
</dbReference>
<evidence type="ECO:0000256" key="1">
    <source>
        <dbReference type="ARBA" id="ARBA00004236"/>
    </source>
</evidence>
<evidence type="ECO:0000256" key="7">
    <source>
        <dbReference type="ARBA" id="ARBA00023180"/>
    </source>
</evidence>
<dbReference type="EMBL" id="JASPKY010000182">
    <property type="protein sequence ID" value="KAK9723215.1"/>
    <property type="molecule type" value="Genomic_DNA"/>
</dbReference>
<keyword evidence="4" id="KW-0677">Repeat</keyword>
<feature type="signal peptide" evidence="9">
    <location>
        <begin position="1"/>
        <end position="18"/>
    </location>
</feature>
<comment type="subcellular location">
    <subcellularLocation>
        <location evidence="1">Cell membrane</location>
    </subcellularLocation>
</comment>
<organism evidence="11 12">
    <name type="scientific">Popillia japonica</name>
    <name type="common">Japanese beetle</name>
    <dbReference type="NCBI Taxonomy" id="7064"/>
    <lineage>
        <taxon>Eukaryota</taxon>
        <taxon>Metazoa</taxon>
        <taxon>Ecdysozoa</taxon>
        <taxon>Arthropoda</taxon>
        <taxon>Hexapoda</taxon>
        <taxon>Insecta</taxon>
        <taxon>Pterygota</taxon>
        <taxon>Neoptera</taxon>
        <taxon>Endopterygota</taxon>
        <taxon>Coleoptera</taxon>
        <taxon>Polyphaga</taxon>
        <taxon>Scarabaeiformia</taxon>
        <taxon>Scarabaeidae</taxon>
        <taxon>Rutelinae</taxon>
        <taxon>Popillia</taxon>
    </lineage>
</organism>
<proteinExistence type="predicted"/>
<dbReference type="InterPro" id="IPR036179">
    <property type="entry name" value="Ig-like_dom_sf"/>
</dbReference>
<dbReference type="Gene3D" id="2.60.40.10">
    <property type="entry name" value="Immunoglobulins"/>
    <property type="match status" value="3"/>
</dbReference>
<dbReference type="FunFam" id="2.60.40.10:FF:000392">
    <property type="entry name" value="CLUMA_CG000981, isoform A"/>
    <property type="match status" value="1"/>
</dbReference>
<dbReference type="FunFam" id="2.60.40.10:FF:000376">
    <property type="entry name" value="CLUMA_CG000981, isoform A"/>
    <property type="match status" value="1"/>
</dbReference>
<keyword evidence="6" id="KW-1015">Disulfide bond</keyword>
<evidence type="ECO:0000256" key="2">
    <source>
        <dbReference type="ARBA" id="ARBA00022475"/>
    </source>
</evidence>
<accession>A0AAW1KUL7</accession>
<dbReference type="InterPro" id="IPR003598">
    <property type="entry name" value="Ig_sub2"/>
</dbReference>
<feature type="domain" description="Ig-like" evidence="10">
    <location>
        <begin position="223"/>
        <end position="317"/>
    </location>
</feature>
<dbReference type="Pfam" id="PF07679">
    <property type="entry name" value="I-set"/>
    <property type="match status" value="1"/>
</dbReference>
<comment type="caution">
    <text evidence="11">The sequence shown here is derived from an EMBL/GenBank/DDBJ whole genome shotgun (WGS) entry which is preliminary data.</text>
</comment>
<gene>
    <name evidence="11" type="ORF">QE152_g19298</name>
</gene>
<dbReference type="InterPro" id="IPR003599">
    <property type="entry name" value="Ig_sub"/>
</dbReference>
<keyword evidence="2" id="KW-1003">Cell membrane</keyword>
<dbReference type="Proteomes" id="UP001458880">
    <property type="component" value="Unassembled WGS sequence"/>
</dbReference>
<keyword evidence="7" id="KW-0325">Glycoprotein</keyword>
<feature type="domain" description="Ig-like" evidence="10">
    <location>
        <begin position="123"/>
        <end position="218"/>
    </location>
</feature>
<evidence type="ECO:0000256" key="9">
    <source>
        <dbReference type="SAM" id="SignalP"/>
    </source>
</evidence>
<keyword evidence="3 9" id="KW-0732">Signal</keyword>
<dbReference type="PROSITE" id="PS50835">
    <property type="entry name" value="IG_LIKE"/>
    <property type="match status" value="3"/>
</dbReference>
<evidence type="ECO:0000256" key="5">
    <source>
        <dbReference type="ARBA" id="ARBA00023136"/>
    </source>
</evidence>
<dbReference type="InterPro" id="IPR051170">
    <property type="entry name" value="Neural/epithelial_adhesion"/>
</dbReference>
<dbReference type="FunFam" id="2.60.40.10:FF:000328">
    <property type="entry name" value="CLUMA_CG000981, isoform A"/>
    <property type="match status" value="1"/>
</dbReference>
<dbReference type="Pfam" id="PF13927">
    <property type="entry name" value="Ig_3"/>
    <property type="match status" value="2"/>
</dbReference>
<sequence>MLSSIFLAIIVTIDPGSAFQPEFSEPIDNLTVPVARDATFRCFVHHLGGYRVGWVKADTKAIQAIHDHVITHNPRISVSHNDHSTWNLHIRNVQEEDRGQYMCQINTDPMKSQLGHLDVVVPPDFINEETSGDVDVPEGGTAKLTCRAKGHPEPHVQWRRENGEDVIIREPSGQRTKVSSYQGDILRLVKITRSEMGAYMCIASNGIPPAISKRIMVTVNFHPVIQVPNQLVGAPLGTDVTLECYVEASPKSINYWVRDPDGMVIPSPKYDVQVVTKSLFEVKMTVIVRNLHKEDVGTYRCIAKNSLGEVESNIRIYEIPGPTRLYAPLDEEDYNEQFGSAENDEDVVSNSVSSDRANRIVIINTGSPPRDGGHQNHVPVDSVSNGDGCFRIKKLHKFMFSLVLWQVVRLGGSW</sequence>
<evidence type="ECO:0000256" key="3">
    <source>
        <dbReference type="ARBA" id="ARBA00022729"/>
    </source>
</evidence>
<dbReference type="SMART" id="SM00408">
    <property type="entry name" value="IGc2"/>
    <property type="match status" value="3"/>
</dbReference>
<dbReference type="InterPro" id="IPR007110">
    <property type="entry name" value="Ig-like_dom"/>
</dbReference>
<evidence type="ECO:0000256" key="4">
    <source>
        <dbReference type="ARBA" id="ARBA00022737"/>
    </source>
</evidence>
<evidence type="ECO:0000313" key="11">
    <source>
        <dbReference type="EMBL" id="KAK9723215.1"/>
    </source>
</evidence>